<dbReference type="AlphaFoldDB" id="A0A8S1A5P6"/>
<accession>A0A8S1A5P6</accession>
<dbReference type="EMBL" id="CADEBC010000503">
    <property type="protein sequence ID" value="CAB3239896.1"/>
    <property type="molecule type" value="Genomic_DNA"/>
</dbReference>
<keyword evidence="2" id="KW-1185">Reference proteome</keyword>
<name>A0A8S1A5P6_ARCPL</name>
<reference evidence="1 2" key="1">
    <citation type="submission" date="2020-04" db="EMBL/GenBank/DDBJ databases">
        <authorList>
            <person name="Wallbank WR R."/>
            <person name="Pardo Diaz C."/>
            <person name="Kozak K."/>
            <person name="Martin S."/>
            <person name="Jiggins C."/>
            <person name="Moest M."/>
            <person name="Warren A I."/>
            <person name="Byers J.R.P. K."/>
            <person name="Montejo-Kovacevich G."/>
            <person name="Yen C E."/>
        </authorList>
    </citation>
    <scope>NUCLEOTIDE SEQUENCE [LARGE SCALE GENOMIC DNA]</scope>
</reference>
<organism evidence="1 2">
    <name type="scientific">Arctia plantaginis</name>
    <name type="common">Wood tiger moth</name>
    <name type="synonym">Phalaena plantaginis</name>
    <dbReference type="NCBI Taxonomy" id="874455"/>
    <lineage>
        <taxon>Eukaryota</taxon>
        <taxon>Metazoa</taxon>
        <taxon>Ecdysozoa</taxon>
        <taxon>Arthropoda</taxon>
        <taxon>Hexapoda</taxon>
        <taxon>Insecta</taxon>
        <taxon>Pterygota</taxon>
        <taxon>Neoptera</taxon>
        <taxon>Endopterygota</taxon>
        <taxon>Lepidoptera</taxon>
        <taxon>Glossata</taxon>
        <taxon>Ditrysia</taxon>
        <taxon>Noctuoidea</taxon>
        <taxon>Erebidae</taxon>
        <taxon>Arctiinae</taxon>
        <taxon>Arctia</taxon>
    </lineage>
</organism>
<gene>
    <name evidence="1" type="ORF">APLA_LOCUS8081</name>
</gene>
<evidence type="ECO:0000313" key="2">
    <source>
        <dbReference type="Proteomes" id="UP000494106"/>
    </source>
</evidence>
<comment type="caution">
    <text evidence="1">The sequence shown here is derived from an EMBL/GenBank/DDBJ whole genome shotgun (WGS) entry which is preliminary data.</text>
</comment>
<proteinExistence type="predicted"/>
<protein>
    <submittedName>
        <fullName evidence="1">Uncharacterized protein</fullName>
    </submittedName>
</protein>
<sequence length="98" mass="10920">MRGSRVLSMERVFICVRSTKGSRPAAAMAGAGATARLRAHAAVSCHWPIVFRHVEPPAPRATARPNSHRKHRIACLVLTHTLVGFKKLQLYVFYFVLI</sequence>
<evidence type="ECO:0000313" key="1">
    <source>
        <dbReference type="EMBL" id="CAB3239896.1"/>
    </source>
</evidence>
<dbReference type="Proteomes" id="UP000494106">
    <property type="component" value="Unassembled WGS sequence"/>
</dbReference>